<name>A0ACB9LGK3_9MYRT</name>
<gene>
    <name evidence="1" type="ORF">MLD38_035419</name>
</gene>
<evidence type="ECO:0000313" key="2">
    <source>
        <dbReference type="Proteomes" id="UP001057402"/>
    </source>
</evidence>
<protein>
    <submittedName>
        <fullName evidence="1">Uncharacterized protein</fullName>
    </submittedName>
</protein>
<keyword evidence="2" id="KW-1185">Reference proteome</keyword>
<reference evidence="2" key="1">
    <citation type="journal article" date="2023" name="Front. Plant Sci.">
        <title>Chromosomal-level genome assembly of Melastoma candidum provides insights into trichome evolution.</title>
        <authorList>
            <person name="Zhong Y."/>
            <person name="Wu W."/>
            <person name="Sun C."/>
            <person name="Zou P."/>
            <person name="Liu Y."/>
            <person name="Dai S."/>
            <person name="Zhou R."/>
        </authorList>
    </citation>
    <scope>NUCLEOTIDE SEQUENCE [LARGE SCALE GENOMIC DNA]</scope>
</reference>
<accession>A0ACB9LGK3</accession>
<organism evidence="1 2">
    <name type="scientific">Melastoma candidum</name>
    <dbReference type="NCBI Taxonomy" id="119954"/>
    <lineage>
        <taxon>Eukaryota</taxon>
        <taxon>Viridiplantae</taxon>
        <taxon>Streptophyta</taxon>
        <taxon>Embryophyta</taxon>
        <taxon>Tracheophyta</taxon>
        <taxon>Spermatophyta</taxon>
        <taxon>Magnoliopsida</taxon>
        <taxon>eudicotyledons</taxon>
        <taxon>Gunneridae</taxon>
        <taxon>Pentapetalae</taxon>
        <taxon>rosids</taxon>
        <taxon>malvids</taxon>
        <taxon>Myrtales</taxon>
        <taxon>Melastomataceae</taxon>
        <taxon>Melastomatoideae</taxon>
        <taxon>Melastomateae</taxon>
        <taxon>Melastoma</taxon>
    </lineage>
</organism>
<comment type="caution">
    <text evidence="1">The sequence shown here is derived from an EMBL/GenBank/DDBJ whole genome shotgun (WGS) entry which is preliminary data.</text>
</comment>
<sequence>MPVTTPEIKWRSVEKLGATVVLVWDSYDEAQAYSKNRGEEEGRAFIPPFDHPDVIIGQGTVGMEIVRHMPNHITCNFCTCGWRWAHSGIAAYVKRVAPKVCCCLLSIQFNLTFYFQMDYHT</sequence>
<dbReference type="Proteomes" id="UP001057402">
    <property type="component" value="Chromosome 11"/>
</dbReference>
<evidence type="ECO:0000313" key="1">
    <source>
        <dbReference type="EMBL" id="KAI4310441.1"/>
    </source>
</evidence>
<dbReference type="EMBL" id="CM042890">
    <property type="protein sequence ID" value="KAI4310441.1"/>
    <property type="molecule type" value="Genomic_DNA"/>
</dbReference>
<proteinExistence type="predicted"/>